<keyword evidence="4" id="KW-0732">Signal</keyword>
<name>A0AAD8SCJ0_LOLMU</name>
<comment type="caution">
    <text evidence="5">The sequence shown here is derived from an EMBL/GenBank/DDBJ whole genome shotgun (WGS) entry which is preliminary data.</text>
</comment>
<dbReference type="EMBL" id="JAUUTY010000004">
    <property type="protein sequence ID" value="KAK1648866.1"/>
    <property type="molecule type" value="Genomic_DNA"/>
</dbReference>
<dbReference type="InterPro" id="IPR011990">
    <property type="entry name" value="TPR-like_helical_dom_sf"/>
</dbReference>
<evidence type="ECO:0008006" key="7">
    <source>
        <dbReference type="Google" id="ProtNLM"/>
    </source>
</evidence>
<dbReference type="PROSITE" id="PS51375">
    <property type="entry name" value="PPR"/>
    <property type="match status" value="1"/>
</dbReference>
<sequence length="176" mass="18388">MPPPLPPLGGAVPACARSLAVLLVALSAARALPKGQQLHDHILKAGHLPDVASSHALLAHHLLTFYARRSLPELSLRTFLDLLAPPSAAAWSSLISSFAQNCLPAAAFHALRRMLAAGVPPTDCSIPSAAKAVVAAAGSVRPALAPHTLHGLACKTPLRRGRLRRVPGSRQVRQPP</sequence>
<evidence type="ECO:0000256" key="3">
    <source>
        <dbReference type="PROSITE-ProRule" id="PRU00708"/>
    </source>
</evidence>
<feature type="signal peptide" evidence="4">
    <location>
        <begin position="1"/>
        <end position="31"/>
    </location>
</feature>
<gene>
    <name evidence="5" type="ORF">QYE76_066671</name>
</gene>
<organism evidence="5 6">
    <name type="scientific">Lolium multiflorum</name>
    <name type="common">Italian ryegrass</name>
    <name type="synonym">Lolium perenne subsp. multiflorum</name>
    <dbReference type="NCBI Taxonomy" id="4521"/>
    <lineage>
        <taxon>Eukaryota</taxon>
        <taxon>Viridiplantae</taxon>
        <taxon>Streptophyta</taxon>
        <taxon>Embryophyta</taxon>
        <taxon>Tracheophyta</taxon>
        <taxon>Spermatophyta</taxon>
        <taxon>Magnoliopsida</taxon>
        <taxon>Liliopsida</taxon>
        <taxon>Poales</taxon>
        <taxon>Poaceae</taxon>
        <taxon>BOP clade</taxon>
        <taxon>Pooideae</taxon>
        <taxon>Poodae</taxon>
        <taxon>Poeae</taxon>
        <taxon>Poeae Chloroplast Group 2 (Poeae type)</taxon>
        <taxon>Loliodinae</taxon>
        <taxon>Loliinae</taxon>
        <taxon>Lolium</taxon>
    </lineage>
</organism>
<dbReference type="AlphaFoldDB" id="A0AAD8SCJ0"/>
<evidence type="ECO:0000256" key="1">
    <source>
        <dbReference type="ARBA" id="ARBA00022737"/>
    </source>
</evidence>
<feature type="chain" id="PRO_5042052466" description="Pentatricopeptide repeat-containing protein" evidence="4">
    <location>
        <begin position="32"/>
        <end position="176"/>
    </location>
</feature>
<evidence type="ECO:0000256" key="4">
    <source>
        <dbReference type="SAM" id="SignalP"/>
    </source>
</evidence>
<evidence type="ECO:0000313" key="6">
    <source>
        <dbReference type="Proteomes" id="UP001231189"/>
    </source>
</evidence>
<dbReference type="NCBIfam" id="TIGR00756">
    <property type="entry name" value="PPR"/>
    <property type="match status" value="1"/>
</dbReference>
<proteinExistence type="predicted"/>
<accession>A0AAD8SCJ0</accession>
<evidence type="ECO:0000256" key="2">
    <source>
        <dbReference type="ARBA" id="ARBA00022946"/>
    </source>
</evidence>
<evidence type="ECO:0000313" key="5">
    <source>
        <dbReference type="EMBL" id="KAK1648866.1"/>
    </source>
</evidence>
<dbReference type="Proteomes" id="UP001231189">
    <property type="component" value="Unassembled WGS sequence"/>
</dbReference>
<dbReference type="InterPro" id="IPR002885">
    <property type="entry name" value="PPR_rpt"/>
</dbReference>
<protein>
    <recommendedName>
        <fullName evidence="7">Pentatricopeptide repeat-containing protein</fullName>
    </recommendedName>
</protein>
<keyword evidence="6" id="KW-1185">Reference proteome</keyword>
<reference evidence="5" key="1">
    <citation type="submission" date="2023-07" db="EMBL/GenBank/DDBJ databases">
        <title>A chromosome-level genome assembly of Lolium multiflorum.</title>
        <authorList>
            <person name="Chen Y."/>
            <person name="Copetti D."/>
            <person name="Kolliker R."/>
            <person name="Studer B."/>
        </authorList>
    </citation>
    <scope>NUCLEOTIDE SEQUENCE</scope>
    <source>
        <strain evidence="5">02402/16</strain>
        <tissue evidence="5">Leaf</tissue>
    </source>
</reference>
<keyword evidence="1" id="KW-0677">Repeat</keyword>
<keyword evidence="2" id="KW-0809">Transit peptide</keyword>
<dbReference type="Gene3D" id="1.25.40.10">
    <property type="entry name" value="Tetratricopeptide repeat domain"/>
    <property type="match status" value="1"/>
</dbReference>
<feature type="repeat" description="PPR" evidence="3">
    <location>
        <begin position="87"/>
        <end position="121"/>
    </location>
</feature>